<evidence type="ECO:0000256" key="4">
    <source>
        <dbReference type="ARBA" id="ARBA00022692"/>
    </source>
</evidence>
<dbReference type="InterPro" id="IPR004474">
    <property type="entry name" value="LytR_CpsA_psr"/>
</dbReference>
<evidence type="ECO:0000313" key="15">
    <source>
        <dbReference type="Proteomes" id="UP001595978"/>
    </source>
</evidence>
<dbReference type="NCBIfam" id="TIGR00350">
    <property type="entry name" value="lytR_cpsA_psr"/>
    <property type="match status" value="1"/>
</dbReference>
<sequence>MEDNQIRSRSEKRYKKKRFRIGRFIVLILLLIIIGVSAYSIHQYRIGLELAGDAEKEKMDFLPDEQTGNIVNYLIIGVDSRGEEKSRSDTMMVLSWNKDTNDMKLVSFMRDIYTEIPGYDSWKLNTAYYLGGVQLLKQTLNEMFDIPIHHYMVMDFQSFESLINIIAPNGVEIDVEKDMSAYIGVSLKKGVQRLNGKELLGYARFRHDAQGDFGRVERQQKVIEALKEEVMKPANIKNLPKFIGAAQGYVLTDMTSGEEFKTVLSVLAGGKPSIEKMTIPVEGTYWFNSYQHAGSVIEIDLEANKKELHEFLGIGG</sequence>
<evidence type="ECO:0000256" key="7">
    <source>
        <dbReference type="ARBA" id="ARBA00023015"/>
    </source>
</evidence>
<accession>A0ABW0RFS5</accession>
<evidence type="ECO:0000313" key="14">
    <source>
        <dbReference type="EMBL" id="MFC5543114.1"/>
    </source>
</evidence>
<organism evidence="14 15">
    <name type="scientific">Ureibacillus suwonensis</name>
    <dbReference type="NCBI Taxonomy" id="313007"/>
    <lineage>
        <taxon>Bacteria</taxon>
        <taxon>Bacillati</taxon>
        <taxon>Bacillota</taxon>
        <taxon>Bacilli</taxon>
        <taxon>Bacillales</taxon>
        <taxon>Caryophanaceae</taxon>
        <taxon>Ureibacillus</taxon>
    </lineage>
</organism>
<comment type="subcellular location">
    <subcellularLocation>
        <location evidence="1">Cell membrane</location>
        <topology evidence="1">Single-pass type II membrane protein</topology>
    </subcellularLocation>
</comment>
<keyword evidence="3" id="KW-1003">Cell membrane</keyword>
<evidence type="ECO:0000256" key="9">
    <source>
        <dbReference type="ARBA" id="ARBA00023163"/>
    </source>
</evidence>
<keyword evidence="9" id="KW-0804">Transcription</keyword>
<comment type="caution">
    <text evidence="14">The sequence shown here is derived from an EMBL/GenBank/DDBJ whole genome shotgun (WGS) entry which is preliminary data.</text>
</comment>
<dbReference type="InterPro" id="IPR050922">
    <property type="entry name" value="LytR/CpsA/Psr_CW_biosynth"/>
</dbReference>
<comment type="similarity">
    <text evidence="2">Belongs to the LytR/CpsA/Psr (LCP) family.</text>
</comment>
<evidence type="ECO:0000256" key="10">
    <source>
        <dbReference type="ARBA" id="ARBA00037178"/>
    </source>
</evidence>
<evidence type="ECO:0000256" key="12">
    <source>
        <dbReference type="SAM" id="Phobius"/>
    </source>
</evidence>
<feature type="domain" description="Cell envelope-related transcriptional attenuator" evidence="13">
    <location>
        <begin position="87"/>
        <end position="230"/>
    </location>
</feature>
<evidence type="ECO:0000256" key="2">
    <source>
        <dbReference type="ARBA" id="ARBA00006068"/>
    </source>
</evidence>
<gene>
    <name evidence="14" type="ORF">ACFPOH_15505</name>
</gene>
<keyword evidence="5" id="KW-0735">Signal-anchor</keyword>
<keyword evidence="6 12" id="KW-1133">Transmembrane helix</keyword>
<evidence type="ECO:0000256" key="6">
    <source>
        <dbReference type="ARBA" id="ARBA00022989"/>
    </source>
</evidence>
<evidence type="ECO:0000256" key="1">
    <source>
        <dbReference type="ARBA" id="ARBA00004401"/>
    </source>
</evidence>
<reference evidence="15" key="1">
    <citation type="journal article" date="2019" name="Int. J. Syst. Evol. Microbiol.">
        <title>The Global Catalogue of Microorganisms (GCM) 10K type strain sequencing project: providing services to taxonomists for standard genome sequencing and annotation.</title>
        <authorList>
            <consortium name="The Broad Institute Genomics Platform"/>
            <consortium name="The Broad Institute Genome Sequencing Center for Infectious Disease"/>
            <person name="Wu L."/>
            <person name="Ma J."/>
        </authorList>
    </citation>
    <scope>NUCLEOTIDE SEQUENCE [LARGE SCALE GENOMIC DNA]</scope>
    <source>
        <strain evidence="15">CCUG 56331</strain>
    </source>
</reference>
<evidence type="ECO:0000256" key="3">
    <source>
        <dbReference type="ARBA" id="ARBA00022475"/>
    </source>
</evidence>
<comment type="function">
    <text evidence="10">Involved in SarA attenuation. Affects resistance to oxacillin and teicoplanin, as well as the synthesis of virulence factors.</text>
</comment>
<dbReference type="Pfam" id="PF03816">
    <property type="entry name" value="LytR_cpsA_psr"/>
    <property type="match status" value="1"/>
</dbReference>
<keyword evidence="8 12" id="KW-0472">Membrane</keyword>
<evidence type="ECO:0000259" key="13">
    <source>
        <dbReference type="Pfam" id="PF03816"/>
    </source>
</evidence>
<name>A0ABW0RFS5_9BACL</name>
<protein>
    <recommendedName>
        <fullName evidence="11">Regulatory protein MsrR</fullName>
    </recommendedName>
</protein>
<dbReference type="PANTHER" id="PTHR33392:SF8">
    <property type="entry name" value="REGULATORY PROTEIN MSRR"/>
    <property type="match status" value="1"/>
</dbReference>
<dbReference type="Gene3D" id="3.40.630.190">
    <property type="entry name" value="LCP protein"/>
    <property type="match status" value="1"/>
</dbReference>
<dbReference type="PANTHER" id="PTHR33392">
    <property type="entry name" value="POLYISOPRENYL-TEICHOIC ACID--PEPTIDOGLYCAN TEICHOIC ACID TRANSFERASE TAGU"/>
    <property type="match status" value="1"/>
</dbReference>
<evidence type="ECO:0000256" key="11">
    <source>
        <dbReference type="ARBA" id="ARBA00040752"/>
    </source>
</evidence>
<dbReference type="RefSeq" id="WP_390310534.1">
    <property type="nucleotide sequence ID" value="NZ_JBHSNQ010000190.1"/>
</dbReference>
<proteinExistence type="inferred from homology"/>
<feature type="transmembrane region" description="Helical" evidence="12">
    <location>
        <begin position="21"/>
        <end position="41"/>
    </location>
</feature>
<evidence type="ECO:0000256" key="8">
    <source>
        <dbReference type="ARBA" id="ARBA00023136"/>
    </source>
</evidence>
<dbReference type="Proteomes" id="UP001595978">
    <property type="component" value="Unassembled WGS sequence"/>
</dbReference>
<evidence type="ECO:0000256" key="5">
    <source>
        <dbReference type="ARBA" id="ARBA00022968"/>
    </source>
</evidence>
<keyword evidence="7" id="KW-0805">Transcription regulation</keyword>
<keyword evidence="15" id="KW-1185">Reference proteome</keyword>
<keyword evidence="4 12" id="KW-0812">Transmembrane</keyword>
<dbReference type="EMBL" id="JBHSNQ010000190">
    <property type="protein sequence ID" value="MFC5543114.1"/>
    <property type="molecule type" value="Genomic_DNA"/>
</dbReference>